<feature type="non-terminal residue" evidence="2">
    <location>
        <position position="42"/>
    </location>
</feature>
<evidence type="ECO:0000313" key="3">
    <source>
        <dbReference type="Proteomes" id="UP000265520"/>
    </source>
</evidence>
<evidence type="ECO:0000313" key="2">
    <source>
        <dbReference type="EMBL" id="MCI45596.1"/>
    </source>
</evidence>
<feature type="compositionally biased region" description="Polar residues" evidence="1">
    <location>
        <begin position="1"/>
        <end position="25"/>
    </location>
</feature>
<dbReference type="Proteomes" id="UP000265520">
    <property type="component" value="Unassembled WGS sequence"/>
</dbReference>
<dbReference type="AlphaFoldDB" id="A0A392SCK8"/>
<comment type="caution">
    <text evidence="2">The sequence shown here is derived from an EMBL/GenBank/DDBJ whole genome shotgun (WGS) entry which is preliminary data.</text>
</comment>
<protein>
    <submittedName>
        <fullName evidence="2">Uncharacterized protein</fullName>
    </submittedName>
</protein>
<reference evidence="2 3" key="1">
    <citation type="journal article" date="2018" name="Front. Plant Sci.">
        <title>Red Clover (Trifolium pratense) and Zigzag Clover (T. medium) - A Picture of Genomic Similarities and Differences.</title>
        <authorList>
            <person name="Dluhosova J."/>
            <person name="Istvanek J."/>
            <person name="Nedelnik J."/>
            <person name="Repkova J."/>
        </authorList>
    </citation>
    <scope>NUCLEOTIDE SEQUENCE [LARGE SCALE GENOMIC DNA]</scope>
    <source>
        <strain evidence="3">cv. 10/8</strain>
        <tissue evidence="2">Leaf</tissue>
    </source>
</reference>
<name>A0A392SCK8_9FABA</name>
<feature type="region of interest" description="Disordered" evidence="1">
    <location>
        <begin position="1"/>
        <end position="26"/>
    </location>
</feature>
<accession>A0A392SCK8</accession>
<sequence length="42" mass="4323">MSNTSESSQIKSQSAATPTKVCSTRSKAKVEASAIIADVVPI</sequence>
<keyword evidence="3" id="KW-1185">Reference proteome</keyword>
<proteinExistence type="predicted"/>
<organism evidence="2 3">
    <name type="scientific">Trifolium medium</name>
    <dbReference type="NCBI Taxonomy" id="97028"/>
    <lineage>
        <taxon>Eukaryota</taxon>
        <taxon>Viridiplantae</taxon>
        <taxon>Streptophyta</taxon>
        <taxon>Embryophyta</taxon>
        <taxon>Tracheophyta</taxon>
        <taxon>Spermatophyta</taxon>
        <taxon>Magnoliopsida</taxon>
        <taxon>eudicotyledons</taxon>
        <taxon>Gunneridae</taxon>
        <taxon>Pentapetalae</taxon>
        <taxon>rosids</taxon>
        <taxon>fabids</taxon>
        <taxon>Fabales</taxon>
        <taxon>Fabaceae</taxon>
        <taxon>Papilionoideae</taxon>
        <taxon>50 kb inversion clade</taxon>
        <taxon>NPAAA clade</taxon>
        <taxon>Hologalegina</taxon>
        <taxon>IRL clade</taxon>
        <taxon>Trifolieae</taxon>
        <taxon>Trifolium</taxon>
    </lineage>
</organism>
<dbReference type="EMBL" id="LXQA010346153">
    <property type="protein sequence ID" value="MCI45596.1"/>
    <property type="molecule type" value="Genomic_DNA"/>
</dbReference>
<evidence type="ECO:0000256" key="1">
    <source>
        <dbReference type="SAM" id="MobiDB-lite"/>
    </source>
</evidence>